<dbReference type="PANTHER" id="PTHR11820:SF7">
    <property type="entry name" value="ACYLPYRUVASE FAHD1, MITOCHONDRIAL"/>
    <property type="match status" value="1"/>
</dbReference>
<reference evidence="5" key="1">
    <citation type="submission" date="2012-02" db="EMBL/GenBank/DDBJ databases">
        <title>Complete sequence of Desulfitobacterium dichloroeliminans LMG P-21439.</title>
        <authorList>
            <person name="Lucas S."/>
            <person name="Han J."/>
            <person name="Lapidus A."/>
            <person name="Cheng J.-F."/>
            <person name="Goodwin L."/>
            <person name="Pitluck S."/>
            <person name="Peters L."/>
            <person name="Ovchinnikova G."/>
            <person name="Teshima H."/>
            <person name="Detter J.C."/>
            <person name="Han C."/>
            <person name="Tapia R."/>
            <person name="Land M."/>
            <person name="Hauser L."/>
            <person name="Kyrpides N."/>
            <person name="Ivanova N."/>
            <person name="Pagani I."/>
            <person name="Kruse T."/>
            <person name="de Vos W.M."/>
            <person name="Boon N."/>
            <person name="Smidt H."/>
            <person name="Woyke T."/>
        </authorList>
    </citation>
    <scope>NUCLEOTIDE SEQUENCE [LARGE SCALE GENOMIC DNA]</scope>
    <source>
        <strain evidence="5">LMG P-21439 / DCA1</strain>
    </source>
</reference>
<dbReference type="eggNOG" id="COG0179">
    <property type="taxonomic scope" value="Bacteria"/>
</dbReference>
<dbReference type="GO" id="GO:0046872">
    <property type="term" value="F:metal ion binding"/>
    <property type="evidence" value="ECO:0007669"/>
    <property type="project" value="UniProtKB-KW"/>
</dbReference>
<proteinExistence type="inferred from homology"/>
<gene>
    <name evidence="4" type="ordered locus">Desdi_0911</name>
</gene>
<feature type="domain" description="Fumarylacetoacetase-like C-terminal" evidence="3">
    <location>
        <begin position="6"/>
        <end position="194"/>
    </location>
</feature>
<name>L0F702_DESDL</name>
<keyword evidence="5" id="KW-1185">Reference proteome</keyword>
<sequence>MSLRNIYCVGRNYRLHAEELNNAVPEAPLIFTKPTHAYTEAKGQIIKMPTDKGAVHYEVELVIHLDQDYEEGMSADELIDKISIGVDFTLRELQEELKKKGYPWLPAKGFPNSALCSPWMPFAGLEAIKEYDFALLKNGQEVQHGNIKDMIFDIPEILEYVAKEFGLGAGDVIFTGTPAGVGKIQDGDHLILKWQDTKVGECQIGF</sequence>
<evidence type="ECO:0000259" key="3">
    <source>
        <dbReference type="Pfam" id="PF01557"/>
    </source>
</evidence>
<dbReference type="STRING" id="871963.Desdi_0911"/>
<dbReference type="Proteomes" id="UP000010797">
    <property type="component" value="Chromosome"/>
</dbReference>
<evidence type="ECO:0000313" key="5">
    <source>
        <dbReference type="Proteomes" id="UP000010797"/>
    </source>
</evidence>
<organism evidence="4 5">
    <name type="scientific">Desulfitobacterium dichloroeliminans (strain LMG P-21439 / DCA1)</name>
    <dbReference type="NCBI Taxonomy" id="871963"/>
    <lineage>
        <taxon>Bacteria</taxon>
        <taxon>Bacillati</taxon>
        <taxon>Bacillota</taxon>
        <taxon>Clostridia</taxon>
        <taxon>Eubacteriales</taxon>
        <taxon>Desulfitobacteriaceae</taxon>
        <taxon>Desulfitobacterium</taxon>
    </lineage>
</organism>
<keyword evidence="2" id="KW-0479">Metal-binding</keyword>
<dbReference type="SUPFAM" id="SSF56529">
    <property type="entry name" value="FAH"/>
    <property type="match status" value="1"/>
</dbReference>
<dbReference type="InterPro" id="IPR011234">
    <property type="entry name" value="Fumarylacetoacetase-like_C"/>
</dbReference>
<dbReference type="KEGG" id="ddl:Desdi_0911"/>
<dbReference type="PANTHER" id="PTHR11820">
    <property type="entry name" value="ACYLPYRUVASE"/>
    <property type="match status" value="1"/>
</dbReference>
<dbReference type="OrthoDB" id="9805307at2"/>
<accession>L0F702</accession>
<comment type="similarity">
    <text evidence="1">Belongs to the FAH family.</text>
</comment>
<dbReference type="Pfam" id="PF01557">
    <property type="entry name" value="FAA_hydrolase"/>
    <property type="match status" value="1"/>
</dbReference>
<evidence type="ECO:0000313" key="4">
    <source>
        <dbReference type="EMBL" id="AGA68431.1"/>
    </source>
</evidence>
<dbReference type="Gene3D" id="3.90.850.10">
    <property type="entry name" value="Fumarylacetoacetase-like, C-terminal domain"/>
    <property type="match status" value="1"/>
</dbReference>
<dbReference type="EMBL" id="CP003344">
    <property type="protein sequence ID" value="AGA68431.1"/>
    <property type="molecule type" value="Genomic_DNA"/>
</dbReference>
<evidence type="ECO:0000256" key="2">
    <source>
        <dbReference type="ARBA" id="ARBA00022723"/>
    </source>
</evidence>
<dbReference type="HOGENOM" id="CLU_028458_5_2_9"/>
<protein>
    <submittedName>
        <fullName evidence="4">2-keto-4-pentenoate hydratase/2-oxohepta-3-ene-1,7-dioic acid hydratase</fullName>
    </submittedName>
</protein>
<dbReference type="InterPro" id="IPR036663">
    <property type="entry name" value="Fumarylacetoacetase_C_sf"/>
</dbReference>
<evidence type="ECO:0000256" key="1">
    <source>
        <dbReference type="ARBA" id="ARBA00010211"/>
    </source>
</evidence>
<dbReference type="GO" id="GO:0018773">
    <property type="term" value="F:acetylpyruvate hydrolase activity"/>
    <property type="evidence" value="ECO:0007669"/>
    <property type="project" value="TreeGrafter"/>
</dbReference>
<dbReference type="AlphaFoldDB" id="L0F702"/>
<dbReference type="RefSeq" id="WP_015261431.1">
    <property type="nucleotide sequence ID" value="NC_019903.1"/>
</dbReference>